<sequence>MRRRFLLISIGMMVAIGTFLSTSSIDTAWAVGKNTQLENEKKKVQEKRSDVKSEMNEKEYEISSLQGEQAKLEADIKRLDISVAETNAKMREKEAEIAVTQEEIQLLQAQILEVAERIKKRDALLEERMRSIQESGGVVSYIDVLLGAQNFGDFIDRLSALSTFVQADKDIIKTHQEDKLLKEKKEEEVTVHLANLENQLTSLEAMKVELNKHIKEKNEIMSQLKKQEEEIHSHLEELEDEEKLLAAQEAAIKKEIKAWEKRQREIEEARKKGQTPKVTDGNFMNPTTGRLTSGYGHRWGSLHAGVDIANRSANVPVVAAAAGTVFRSYYSSSYGNVVFITHNINGQIYTTVYAHLESRNVSEGQSVDKGTRIGYMGNTGRSYGKHLHFEIHKGPWNNSKSNSVDPRKYINF</sequence>
<dbReference type="CDD" id="cd12797">
    <property type="entry name" value="M23_peptidase"/>
    <property type="match status" value="1"/>
</dbReference>
<dbReference type="InterPro" id="IPR050570">
    <property type="entry name" value="Cell_wall_metabolism_enzyme"/>
</dbReference>
<accession>A0ABR9QFL2</accession>
<dbReference type="SUPFAM" id="SSF51261">
    <property type="entry name" value="Duplicated hybrid motif"/>
    <property type="match status" value="1"/>
</dbReference>
<feature type="domain" description="Peptidoglycan hydrolase PcsB coiled-coil" evidence="4">
    <location>
        <begin position="113"/>
        <end position="185"/>
    </location>
</feature>
<evidence type="ECO:0000256" key="1">
    <source>
        <dbReference type="ARBA" id="ARBA00022729"/>
    </source>
</evidence>
<dbReference type="Gene3D" id="6.10.250.3150">
    <property type="match status" value="1"/>
</dbReference>
<reference evidence="5 6" key="1">
    <citation type="submission" date="2020-10" db="EMBL/GenBank/DDBJ databases">
        <title>Bacillus sp. HD4P25, an endophyte from a halophyte.</title>
        <authorList>
            <person name="Sun J.-Q."/>
        </authorList>
    </citation>
    <scope>NUCLEOTIDE SEQUENCE [LARGE SCALE GENOMIC DNA]</scope>
    <source>
        <strain evidence="5 6">YIM 93174</strain>
    </source>
</reference>
<keyword evidence="1" id="KW-0732">Signal</keyword>
<name>A0ABR9QFL2_9BACI</name>
<evidence type="ECO:0000259" key="3">
    <source>
        <dbReference type="Pfam" id="PF01551"/>
    </source>
</evidence>
<dbReference type="PANTHER" id="PTHR21666:SF270">
    <property type="entry name" value="MUREIN HYDROLASE ACTIVATOR ENVC"/>
    <property type="match status" value="1"/>
</dbReference>
<keyword evidence="6" id="KW-1185">Reference proteome</keyword>
<evidence type="ECO:0000313" key="5">
    <source>
        <dbReference type="EMBL" id="MBE4907034.1"/>
    </source>
</evidence>
<dbReference type="EMBL" id="JADCLJ010000007">
    <property type="protein sequence ID" value="MBE4907034.1"/>
    <property type="molecule type" value="Genomic_DNA"/>
</dbReference>
<proteinExistence type="predicted"/>
<protein>
    <submittedName>
        <fullName evidence="5">Peptidoglycan DD-metalloendopeptidase family protein</fullName>
    </submittedName>
</protein>
<dbReference type="InterPro" id="IPR016047">
    <property type="entry name" value="M23ase_b-sheet_dom"/>
</dbReference>
<feature type="region of interest" description="Disordered" evidence="2">
    <location>
        <begin position="39"/>
        <end position="58"/>
    </location>
</feature>
<evidence type="ECO:0000259" key="4">
    <source>
        <dbReference type="Pfam" id="PF24568"/>
    </source>
</evidence>
<dbReference type="Proteomes" id="UP001516662">
    <property type="component" value="Unassembled WGS sequence"/>
</dbReference>
<feature type="region of interest" description="Disordered" evidence="2">
    <location>
        <begin position="267"/>
        <end position="287"/>
    </location>
</feature>
<dbReference type="PANTHER" id="PTHR21666">
    <property type="entry name" value="PEPTIDASE-RELATED"/>
    <property type="match status" value="1"/>
</dbReference>
<dbReference type="RefSeq" id="WP_193534511.1">
    <property type="nucleotide sequence ID" value="NZ_JADCLJ010000007.1"/>
</dbReference>
<organism evidence="5 6">
    <name type="scientific">Litchfieldia luteola</name>
    <dbReference type="NCBI Taxonomy" id="682179"/>
    <lineage>
        <taxon>Bacteria</taxon>
        <taxon>Bacillati</taxon>
        <taxon>Bacillota</taxon>
        <taxon>Bacilli</taxon>
        <taxon>Bacillales</taxon>
        <taxon>Bacillaceae</taxon>
        <taxon>Litchfieldia</taxon>
    </lineage>
</organism>
<dbReference type="Gene3D" id="2.70.70.10">
    <property type="entry name" value="Glucose Permease (Domain IIA)"/>
    <property type="match status" value="1"/>
</dbReference>
<dbReference type="InterPro" id="IPR057309">
    <property type="entry name" value="PcsB_CC"/>
</dbReference>
<evidence type="ECO:0000313" key="6">
    <source>
        <dbReference type="Proteomes" id="UP001516662"/>
    </source>
</evidence>
<dbReference type="InterPro" id="IPR011055">
    <property type="entry name" value="Dup_hybrid_motif"/>
</dbReference>
<comment type="caution">
    <text evidence="5">The sequence shown here is derived from an EMBL/GenBank/DDBJ whole genome shotgun (WGS) entry which is preliminary data.</text>
</comment>
<gene>
    <name evidence="5" type="ORF">IMZ08_03055</name>
</gene>
<evidence type="ECO:0000256" key="2">
    <source>
        <dbReference type="SAM" id="MobiDB-lite"/>
    </source>
</evidence>
<feature type="domain" description="M23ase beta-sheet core" evidence="3">
    <location>
        <begin position="302"/>
        <end position="402"/>
    </location>
</feature>
<dbReference type="Pfam" id="PF01551">
    <property type="entry name" value="Peptidase_M23"/>
    <property type="match status" value="1"/>
</dbReference>
<dbReference type="Pfam" id="PF24568">
    <property type="entry name" value="CC_PcsB"/>
    <property type="match status" value="1"/>
</dbReference>